<dbReference type="Proteomes" id="UP001177212">
    <property type="component" value="Unassembled WGS sequence"/>
</dbReference>
<evidence type="ECO:0000313" key="3">
    <source>
        <dbReference type="Proteomes" id="UP001177212"/>
    </source>
</evidence>
<feature type="chain" id="PRO_5046627779" evidence="1">
    <location>
        <begin position="21"/>
        <end position="123"/>
    </location>
</feature>
<dbReference type="RefSeq" id="WP_305472345.1">
    <property type="nucleotide sequence ID" value="NZ_JAUYVT010000012.1"/>
</dbReference>
<keyword evidence="3" id="KW-1185">Reference proteome</keyword>
<protein>
    <submittedName>
        <fullName evidence="2">Uncharacterized protein</fullName>
    </submittedName>
</protein>
<feature type="signal peptide" evidence="1">
    <location>
        <begin position="1"/>
        <end position="20"/>
    </location>
</feature>
<sequence>MNIYKALALILMLIPISSMGSEKQANTTDEQQDKYLEHRAAWEKMLRERYDKELKHNPPIPPWIKFPDYHPSEIFWRMGDGESYISDYVFTYFKYASKAEINAYKIKYPAPADWGGIYKRFEH</sequence>
<accession>A0ABT9FFH9</accession>
<keyword evidence="1" id="KW-0732">Signal</keyword>
<organism evidence="2 3">
    <name type="scientific">Pseudoalteromonas marina</name>
    <dbReference type="NCBI Taxonomy" id="267375"/>
    <lineage>
        <taxon>Bacteria</taxon>
        <taxon>Pseudomonadati</taxon>
        <taxon>Pseudomonadota</taxon>
        <taxon>Gammaproteobacteria</taxon>
        <taxon>Alteromonadales</taxon>
        <taxon>Pseudoalteromonadaceae</taxon>
        <taxon>Pseudoalteromonas</taxon>
    </lineage>
</organism>
<evidence type="ECO:0000256" key="1">
    <source>
        <dbReference type="SAM" id="SignalP"/>
    </source>
</evidence>
<gene>
    <name evidence="2" type="ORF">Q8W34_12920</name>
</gene>
<name>A0ABT9FFH9_9GAMM</name>
<evidence type="ECO:0000313" key="2">
    <source>
        <dbReference type="EMBL" id="MDP2565540.1"/>
    </source>
</evidence>
<proteinExistence type="predicted"/>
<reference evidence="2" key="1">
    <citation type="submission" date="2023-07" db="EMBL/GenBank/DDBJ databases">
        <title>Genome content predicts the carbon catabolic preferences of heterotrophic bacteria.</title>
        <authorList>
            <person name="Gralka M."/>
        </authorList>
    </citation>
    <scope>NUCLEOTIDE SEQUENCE</scope>
    <source>
        <strain evidence="2">4G09</strain>
    </source>
</reference>
<comment type="caution">
    <text evidence="2">The sequence shown here is derived from an EMBL/GenBank/DDBJ whole genome shotgun (WGS) entry which is preliminary data.</text>
</comment>
<dbReference type="EMBL" id="JAUYVT010000012">
    <property type="protein sequence ID" value="MDP2565540.1"/>
    <property type="molecule type" value="Genomic_DNA"/>
</dbReference>